<sequence length="236" mass="24851">MAQPLSNPTDVNSEINAQDFMLRQFLGKHVFITLGQVVAVEGEFIDVRPMVMGVAADGSPVEHEVIYNLPVWRLQGGSNAVIMPPHVGSNAVIMPPHVGDIGFLGICDRDISAVKATRQAAMPGSKRTHNYADAIWLGGVLNSAPVQFVEFADNQIRVISPWKVEISAPEGIVNASKSFTVNSPKIALNGDAAVSQGLNVTGQSELSGGAQIGGIDFGYHVHSGVKSGGSTTQGPQ</sequence>
<dbReference type="InterPro" id="IPR037026">
    <property type="entry name" value="Vgr_OB-fold_dom_sf"/>
</dbReference>
<dbReference type="EMBL" id="DAAXHM010000001">
    <property type="protein sequence ID" value="HAG1025825.1"/>
    <property type="molecule type" value="Genomic_DNA"/>
</dbReference>
<dbReference type="Gene3D" id="2.40.50.230">
    <property type="entry name" value="Gp5 N-terminal domain"/>
    <property type="match status" value="1"/>
</dbReference>
<organism evidence="2">
    <name type="scientific">Salmonella enterica</name>
    <name type="common">Salmonella choleraesuis</name>
    <dbReference type="NCBI Taxonomy" id="28901"/>
    <lineage>
        <taxon>Bacteria</taxon>
        <taxon>Pseudomonadati</taxon>
        <taxon>Pseudomonadota</taxon>
        <taxon>Gammaproteobacteria</taxon>
        <taxon>Enterobacterales</taxon>
        <taxon>Enterobacteriaceae</taxon>
        <taxon>Salmonella</taxon>
    </lineage>
</organism>
<name>A0A762D3T9_SALER</name>
<dbReference type="EMBL" id="DAAYCB010000003">
    <property type="protein sequence ID" value="HAG3554335.1"/>
    <property type="molecule type" value="Genomic_DNA"/>
</dbReference>
<evidence type="ECO:0000313" key="2">
    <source>
        <dbReference type="EMBL" id="HAG3554335.1"/>
    </source>
</evidence>
<dbReference type="RefSeq" id="WP_001748485.1">
    <property type="nucleotide sequence ID" value="NZ_CBJWWB010000023.1"/>
</dbReference>
<gene>
    <name evidence="2" type="ORF">G8065_001619</name>
    <name evidence="1" type="ORF">G8U14_001038</name>
</gene>
<protein>
    <submittedName>
        <fullName evidence="2">Oxidoreductase</fullName>
    </submittedName>
</protein>
<dbReference type="AlphaFoldDB" id="A0A762D3T9"/>
<evidence type="ECO:0000313" key="1">
    <source>
        <dbReference type="EMBL" id="HAG1025825.1"/>
    </source>
</evidence>
<comment type="caution">
    <text evidence="2">The sequence shown here is derived from an EMBL/GenBank/DDBJ whole genome shotgun (WGS) entry which is preliminary data.</text>
</comment>
<accession>A0A762D3T9</accession>
<reference evidence="2" key="1">
    <citation type="journal article" date="2018" name="Genome Biol.">
        <title>SKESA: strategic k-mer extension for scrupulous assemblies.</title>
        <authorList>
            <person name="Souvorov A."/>
            <person name="Agarwala R."/>
            <person name="Lipman D.J."/>
        </authorList>
    </citation>
    <scope>NUCLEOTIDE SEQUENCE</scope>
    <source>
        <strain evidence="1">MA.MC_04-0287</strain>
        <strain evidence="2">MA.MC_08-1156</strain>
    </source>
</reference>
<proteinExistence type="predicted"/>
<reference evidence="2" key="2">
    <citation type="submission" date="2020-02" db="EMBL/GenBank/DDBJ databases">
        <authorList>
            <consortium name="NCBI Pathogen Detection Project"/>
        </authorList>
    </citation>
    <scope>NUCLEOTIDE SEQUENCE</scope>
    <source>
        <strain evidence="1">MA.MC_04-0287</strain>
        <strain evidence="2">MA.MC_08-1156</strain>
    </source>
</reference>